<dbReference type="GO" id="GO:0005737">
    <property type="term" value="C:cytoplasm"/>
    <property type="evidence" value="ECO:0007669"/>
    <property type="project" value="UniProtKB-SubCell"/>
</dbReference>
<evidence type="ECO:0008006" key="11">
    <source>
        <dbReference type="Google" id="ProtNLM"/>
    </source>
</evidence>
<dbReference type="InterPro" id="IPR000792">
    <property type="entry name" value="Tscrpt_reg_LuxR_C"/>
</dbReference>
<dbReference type="SMART" id="SM00448">
    <property type="entry name" value="REC"/>
    <property type="match status" value="1"/>
</dbReference>
<keyword evidence="3" id="KW-0805">Transcription regulation</keyword>
<dbReference type="InterPro" id="IPR039420">
    <property type="entry name" value="WalR-like"/>
</dbReference>
<evidence type="ECO:0000313" key="9">
    <source>
        <dbReference type="EMBL" id="RAS80627.1"/>
    </source>
</evidence>
<keyword evidence="5" id="KW-0804">Transcription</keyword>
<protein>
    <recommendedName>
        <fullName evidence="11">DNA-binding response regulator</fullName>
    </recommendedName>
</protein>
<dbReference type="Pfam" id="PF00072">
    <property type="entry name" value="Response_reg"/>
    <property type="match status" value="1"/>
</dbReference>
<comment type="caution">
    <text evidence="9">The sequence shown here is derived from an EMBL/GenBank/DDBJ whole genome shotgun (WGS) entry which is preliminary data.</text>
</comment>
<dbReference type="PRINTS" id="PR00038">
    <property type="entry name" value="HTHLUXR"/>
</dbReference>
<evidence type="ECO:0000259" key="8">
    <source>
        <dbReference type="PROSITE" id="PS50110"/>
    </source>
</evidence>
<dbReference type="Pfam" id="PF00196">
    <property type="entry name" value="GerE"/>
    <property type="match status" value="1"/>
</dbReference>
<evidence type="ECO:0000256" key="2">
    <source>
        <dbReference type="ARBA" id="ARBA00022553"/>
    </source>
</evidence>
<dbReference type="Gene3D" id="3.40.50.2300">
    <property type="match status" value="1"/>
</dbReference>
<dbReference type="PROSITE" id="PS50110">
    <property type="entry name" value="RESPONSE_REGULATORY"/>
    <property type="match status" value="1"/>
</dbReference>
<dbReference type="AlphaFoldDB" id="A0AAX1QEH2"/>
<dbReference type="InterPro" id="IPR016032">
    <property type="entry name" value="Sig_transdc_resp-reg_C-effctor"/>
</dbReference>
<reference evidence="9 10" key="1">
    <citation type="submission" date="2016-03" db="EMBL/GenBank/DDBJ databases">
        <title>Comparison of Bacillus endophyticus and B. anthracis characteristics using whole genome sequence analysis and microbiological techniques.</title>
        <authorList>
            <person name="Lekota K.E."/>
            <person name="Mafofo J."/>
            <person name="Rees J."/>
            <person name="Muchadeyi F.C."/>
            <person name="Madoroba E."/>
            <person name="Van Heerden H."/>
        </authorList>
    </citation>
    <scope>NUCLEOTIDE SEQUENCE [LARGE SCALE GENOMIC DNA]</scope>
    <source>
        <strain evidence="9 10">3631_10C</strain>
    </source>
</reference>
<dbReference type="SUPFAM" id="SSF46894">
    <property type="entry name" value="C-terminal effector domain of the bipartite response regulators"/>
    <property type="match status" value="1"/>
</dbReference>
<dbReference type="PANTHER" id="PTHR43214">
    <property type="entry name" value="TWO-COMPONENT RESPONSE REGULATOR"/>
    <property type="match status" value="1"/>
</dbReference>
<sequence length="211" mass="24196">MMLMNPIRVVLIEDDIDWLNIMETIIGNEDDIVLVGCGTTKEEAINLSNALDHIDIFLVDINLTDNNLDGIYTALELKSSGDWKVLMLTSMSDEDIIQKSFIAGATDYILKKDVHKIPHIIRSIYHEPSNPVEVILQDYRRMKSEEQLKDLTNAEREVYKLIEQGHSRRDIQKKLMKSDNTLKNQIKNILKKMSVSNSKEAIRKVKSGGLW</sequence>
<evidence type="ECO:0000259" key="7">
    <source>
        <dbReference type="PROSITE" id="PS50043"/>
    </source>
</evidence>
<dbReference type="GO" id="GO:0000160">
    <property type="term" value="P:phosphorelay signal transduction system"/>
    <property type="evidence" value="ECO:0007669"/>
    <property type="project" value="InterPro"/>
</dbReference>
<feature type="domain" description="HTH luxR-type" evidence="7">
    <location>
        <begin position="144"/>
        <end position="209"/>
    </location>
</feature>
<organism evidence="9 10">
    <name type="scientific">Priestia endophytica</name>
    <dbReference type="NCBI Taxonomy" id="135735"/>
    <lineage>
        <taxon>Bacteria</taxon>
        <taxon>Bacillati</taxon>
        <taxon>Bacillota</taxon>
        <taxon>Bacilli</taxon>
        <taxon>Bacillales</taxon>
        <taxon>Bacillaceae</taxon>
        <taxon>Priestia</taxon>
    </lineage>
</organism>
<evidence type="ECO:0000256" key="4">
    <source>
        <dbReference type="ARBA" id="ARBA00023125"/>
    </source>
</evidence>
<dbReference type="InterPro" id="IPR011006">
    <property type="entry name" value="CheY-like_superfamily"/>
</dbReference>
<proteinExistence type="predicted"/>
<dbReference type="InterPro" id="IPR001789">
    <property type="entry name" value="Sig_transdc_resp-reg_receiver"/>
</dbReference>
<gene>
    <name evidence="9" type="ORF">A3864_04765</name>
</gene>
<keyword evidence="2 6" id="KW-0597">Phosphoprotein</keyword>
<dbReference type="GO" id="GO:0003677">
    <property type="term" value="F:DNA binding"/>
    <property type="evidence" value="ECO:0007669"/>
    <property type="project" value="UniProtKB-KW"/>
</dbReference>
<feature type="modified residue" description="4-aspartylphosphate" evidence="6">
    <location>
        <position position="60"/>
    </location>
</feature>
<dbReference type="EMBL" id="LVYK01000009">
    <property type="protein sequence ID" value="RAS80627.1"/>
    <property type="molecule type" value="Genomic_DNA"/>
</dbReference>
<keyword evidence="4" id="KW-0238">DNA-binding</keyword>
<evidence type="ECO:0000256" key="3">
    <source>
        <dbReference type="ARBA" id="ARBA00023015"/>
    </source>
</evidence>
<dbReference type="Proteomes" id="UP000250174">
    <property type="component" value="Unassembled WGS sequence"/>
</dbReference>
<evidence type="ECO:0000256" key="1">
    <source>
        <dbReference type="ARBA" id="ARBA00004496"/>
    </source>
</evidence>
<evidence type="ECO:0000313" key="10">
    <source>
        <dbReference type="Proteomes" id="UP000250174"/>
    </source>
</evidence>
<dbReference type="SUPFAM" id="SSF52172">
    <property type="entry name" value="CheY-like"/>
    <property type="match status" value="1"/>
</dbReference>
<dbReference type="CDD" id="cd00156">
    <property type="entry name" value="REC"/>
    <property type="match status" value="1"/>
</dbReference>
<evidence type="ECO:0000256" key="5">
    <source>
        <dbReference type="ARBA" id="ARBA00023163"/>
    </source>
</evidence>
<accession>A0AAX1QEH2</accession>
<dbReference type="GO" id="GO:0006355">
    <property type="term" value="P:regulation of DNA-templated transcription"/>
    <property type="evidence" value="ECO:0007669"/>
    <property type="project" value="InterPro"/>
</dbReference>
<comment type="subcellular location">
    <subcellularLocation>
        <location evidence="1">Cytoplasm</location>
    </subcellularLocation>
</comment>
<dbReference type="SMART" id="SM00421">
    <property type="entry name" value="HTH_LUXR"/>
    <property type="match status" value="1"/>
</dbReference>
<evidence type="ECO:0000256" key="6">
    <source>
        <dbReference type="PROSITE-ProRule" id="PRU00169"/>
    </source>
</evidence>
<feature type="domain" description="Response regulatory" evidence="8">
    <location>
        <begin position="8"/>
        <end position="126"/>
    </location>
</feature>
<name>A0AAX1QEH2_9BACI</name>
<dbReference type="PROSITE" id="PS50043">
    <property type="entry name" value="HTH_LUXR_2"/>
    <property type="match status" value="1"/>
</dbReference>